<keyword evidence="7 14" id="KW-0812">Transmembrane</keyword>
<evidence type="ECO:0000256" key="11">
    <source>
        <dbReference type="ARBA" id="ARBA00022989"/>
    </source>
</evidence>
<dbReference type="SUPFAM" id="SSF55874">
    <property type="entry name" value="ATPase domain of HSP90 chaperone/DNA topoisomerase II/histidine kinase"/>
    <property type="match status" value="1"/>
</dbReference>
<feature type="transmembrane region" description="Helical" evidence="14">
    <location>
        <begin position="302"/>
        <end position="330"/>
    </location>
</feature>
<dbReference type="Pfam" id="PF00672">
    <property type="entry name" value="HAMP"/>
    <property type="match status" value="1"/>
</dbReference>
<dbReference type="EC" id="2.7.13.3" evidence="3"/>
<evidence type="ECO:0000313" key="18">
    <source>
        <dbReference type="Proteomes" id="UP000190188"/>
    </source>
</evidence>
<dbReference type="RefSeq" id="WP_078496773.1">
    <property type="nucleotide sequence ID" value="NZ_MSZX01000001.1"/>
</dbReference>
<evidence type="ECO:0000256" key="13">
    <source>
        <dbReference type="ARBA" id="ARBA00023136"/>
    </source>
</evidence>
<keyword evidence="18" id="KW-1185">Reference proteome</keyword>
<keyword evidence="13 14" id="KW-0472">Membrane</keyword>
<dbReference type="GO" id="GO:0005886">
    <property type="term" value="C:plasma membrane"/>
    <property type="evidence" value="ECO:0007669"/>
    <property type="project" value="UniProtKB-SubCell"/>
</dbReference>
<keyword evidence="10" id="KW-0067">ATP-binding</keyword>
<evidence type="ECO:0000256" key="14">
    <source>
        <dbReference type="SAM" id="Phobius"/>
    </source>
</evidence>
<gene>
    <name evidence="17" type="ORF">BVG16_01510</name>
</gene>
<comment type="caution">
    <text evidence="17">The sequence shown here is derived from an EMBL/GenBank/DDBJ whole genome shotgun (WGS) entry which is preliminary data.</text>
</comment>
<evidence type="ECO:0000256" key="3">
    <source>
        <dbReference type="ARBA" id="ARBA00012438"/>
    </source>
</evidence>
<dbReference type="GO" id="GO:0000155">
    <property type="term" value="F:phosphorelay sensor kinase activity"/>
    <property type="evidence" value="ECO:0007669"/>
    <property type="project" value="InterPro"/>
</dbReference>
<dbReference type="InterPro" id="IPR050640">
    <property type="entry name" value="Bact_2-comp_sensor_kinase"/>
</dbReference>
<dbReference type="InterPro" id="IPR033479">
    <property type="entry name" value="dCache_1"/>
</dbReference>
<evidence type="ECO:0000256" key="5">
    <source>
        <dbReference type="ARBA" id="ARBA00022553"/>
    </source>
</evidence>
<protein>
    <recommendedName>
        <fullName evidence="3">histidine kinase</fullName>
        <ecNumber evidence="3">2.7.13.3</ecNumber>
    </recommendedName>
</protein>
<keyword evidence="9" id="KW-0418">Kinase</keyword>
<dbReference type="SUPFAM" id="SSF158472">
    <property type="entry name" value="HAMP domain-like"/>
    <property type="match status" value="1"/>
</dbReference>
<dbReference type="Gene3D" id="3.30.450.20">
    <property type="entry name" value="PAS domain"/>
    <property type="match status" value="2"/>
</dbReference>
<dbReference type="PANTHER" id="PTHR34220">
    <property type="entry name" value="SENSOR HISTIDINE KINASE YPDA"/>
    <property type="match status" value="1"/>
</dbReference>
<keyword evidence="12" id="KW-0902">Two-component regulatory system</keyword>
<dbReference type="Gene3D" id="1.10.8.500">
    <property type="entry name" value="HAMP domain in histidine kinase"/>
    <property type="match status" value="1"/>
</dbReference>
<dbReference type="GO" id="GO:0005524">
    <property type="term" value="F:ATP binding"/>
    <property type="evidence" value="ECO:0007669"/>
    <property type="project" value="UniProtKB-KW"/>
</dbReference>
<evidence type="ECO:0000256" key="8">
    <source>
        <dbReference type="ARBA" id="ARBA00022741"/>
    </source>
</evidence>
<dbReference type="SMART" id="SM00304">
    <property type="entry name" value="HAMP"/>
    <property type="match status" value="1"/>
</dbReference>
<keyword evidence="5" id="KW-0597">Phosphoprotein</keyword>
<evidence type="ECO:0000256" key="6">
    <source>
        <dbReference type="ARBA" id="ARBA00022679"/>
    </source>
</evidence>
<evidence type="ECO:0000256" key="4">
    <source>
        <dbReference type="ARBA" id="ARBA00022475"/>
    </source>
</evidence>
<feature type="domain" description="Histidine kinase" evidence="15">
    <location>
        <begin position="488"/>
        <end position="585"/>
    </location>
</feature>
<keyword evidence="4" id="KW-1003">Cell membrane</keyword>
<evidence type="ECO:0000256" key="7">
    <source>
        <dbReference type="ARBA" id="ARBA00022692"/>
    </source>
</evidence>
<name>A0A1T2XMK4_9BACL</name>
<dbReference type="PANTHER" id="PTHR34220:SF11">
    <property type="entry name" value="SENSOR PROTEIN KINASE HPTS"/>
    <property type="match status" value="1"/>
</dbReference>
<feature type="domain" description="HAMP" evidence="16">
    <location>
        <begin position="327"/>
        <end position="379"/>
    </location>
</feature>
<dbReference type="InterPro" id="IPR003660">
    <property type="entry name" value="HAMP_dom"/>
</dbReference>
<dbReference type="Pfam" id="PF02743">
    <property type="entry name" value="dCache_1"/>
    <property type="match status" value="1"/>
</dbReference>
<reference evidence="17 18" key="1">
    <citation type="submission" date="2017-01" db="EMBL/GenBank/DDBJ databases">
        <title>Genome analysis of Paenibacillus selenitrireducens ES3-24.</title>
        <authorList>
            <person name="Xu D."/>
            <person name="Yao R."/>
            <person name="Zheng S."/>
        </authorList>
    </citation>
    <scope>NUCLEOTIDE SEQUENCE [LARGE SCALE GENOMIC DNA]</scope>
    <source>
        <strain evidence="17 18">ES3-24</strain>
    </source>
</reference>
<dbReference type="Proteomes" id="UP000190188">
    <property type="component" value="Unassembled WGS sequence"/>
</dbReference>
<evidence type="ECO:0000256" key="1">
    <source>
        <dbReference type="ARBA" id="ARBA00000085"/>
    </source>
</evidence>
<dbReference type="InterPro" id="IPR036890">
    <property type="entry name" value="HATPase_C_sf"/>
</dbReference>
<organism evidence="17 18">
    <name type="scientific">Paenibacillus selenitireducens</name>
    <dbReference type="NCBI Taxonomy" id="1324314"/>
    <lineage>
        <taxon>Bacteria</taxon>
        <taxon>Bacillati</taxon>
        <taxon>Bacillota</taxon>
        <taxon>Bacilli</taxon>
        <taxon>Bacillales</taxon>
        <taxon>Paenibacillaceae</taxon>
        <taxon>Paenibacillus</taxon>
    </lineage>
</organism>
<sequence>MRIWYREGVTFMVLTMRSKLIILYMLTVAVPIVSIVYILPHYYDGLFTRQTMLLSKGSLASLTSNIEMYLDDLERLTITPYLNDDVMIGLKLKASPHYPEASDYSKYMAERAIRYMLPMQLRNTRQNILGTIILPMDGSVYQINAMDRSPLVPDFPYSQQDWYAKAFEKDGSVAYISSHPQNYLDMDASKQVFSVARLLKDPDSGRPLGVIMTDVANVVLANIIRENSFNTTTIVAMFDEDHKLLYTNHPLKPELISQFFAGKTTVSGDGDSYRAVMKTMPKSGWSMVVLFSDQEFQSQLKWIYRMGALFAAGGILVTMFLNISLTNWIVKPFRKMVHVMKKVQRGDLDQRLTIHGKDEIAQLGMTLNTMISQLQELIDREFRAVLGQRNAEYRALQSQIQPHFLYNTLNGFVGLNRSGQHRLLEKCILSLSSMLRYTLEHGDMTTLREEMNFLEQYCELQRLRFQDRLTVDIGYDSDMGEIRLPKLLLQPLVENAIIHGIEPQSGAGKVEIMARRVRSESLEADRILIRILDNGVGFKSDDALQGVGLHNVRERLALFSKEAQLHMHSAIGVGSEIEIRIPIKDVSSSEYCDRG</sequence>
<evidence type="ECO:0000259" key="15">
    <source>
        <dbReference type="PROSITE" id="PS50109"/>
    </source>
</evidence>
<dbReference type="Gene3D" id="3.30.565.10">
    <property type="entry name" value="Histidine kinase-like ATPase, C-terminal domain"/>
    <property type="match status" value="1"/>
</dbReference>
<dbReference type="InterPro" id="IPR010559">
    <property type="entry name" value="Sig_transdc_His_kin_internal"/>
</dbReference>
<evidence type="ECO:0000313" key="17">
    <source>
        <dbReference type="EMBL" id="OPA81048.1"/>
    </source>
</evidence>
<comment type="catalytic activity">
    <reaction evidence="1">
        <text>ATP + protein L-histidine = ADP + protein N-phospho-L-histidine.</text>
        <dbReference type="EC" id="2.7.13.3"/>
    </reaction>
</comment>
<dbReference type="Pfam" id="PF02518">
    <property type="entry name" value="HATPase_c"/>
    <property type="match status" value="1"/>
</dbReference>
<keyword evidence="11 14" id="KW-1133">Transmembrane helix</keyword>
<dbReference type="STRING" id="1324314.BVG16_01510"/>
<dbReference type="Pfam" id="PF06580">
    <property type="entry name" value="His_kinase"/>
    <property type="match status" value="1"/>
</dbReference>
<keyword evidence="8" id="KW-0547">Nucleotide-binding</keyword>
<comment type="subcellular location">
    <subcellularLocation>
        <location evidence="2">Cell membrane</location>
        <topology evidence="2">Multi-pass membrane protein</topology>
    </subcellularLocation>
</comment>
<keyword evidence="6" id="KW-0808">Transferase</keyword>
<dbReference type="PROSITE" id="PS50109">
    <property type="entry name" value="HIS_KIN"/>
    <property type="match status" value="1"/>
</dbReference>
<dbReference type="EMBL" id="MSZX01000001">
    <property type="protein sequence ID" value="OPA81048.1"/>
    <property type="molecule type" value="Genomic_DNA"/>
</dbReference>
<feature type="transmembrane region" description="Helical" evidence="14">
    <location>
        <begin position="21"/>
        <end position="43"/>
    </location>
</feature>
<dbReference type="CDD" id="cd06225">
    <property type="entry name" value="HAMP"/>
    <property type="match status" value="1"/>
</dbReference>
<accession>A0A1T2XMK4</accession>
<evidence type="ECO:0000259" key="16">
    <source>
        <dbReference type="PROSITE" id="PS50885"/>
    </source>
</evidence>
<dbReference type="InterPro" id="IPR005467">
    <property type="entry name" value="His_kinase_dom"/>
</dbReference>
<dbReference type="PROSITE" id="PS50885">
    <property type="entry name" value="HAMP"/>
    <property type="match status" value="1"/>
</dbReference>
<evidence type="ECO:0000256" key="9">
    <source>
        <dbReference type="ARBA" id="ARBA00022777"/>
    </source>
</evidence>
<evidence type="ECO:0000256" key="2">
    <source>
        <dbReference type="ARBA" id="ARBA00004651"/>
    </source>
</evidence>
<dbReference type="AlphaFoldDB" id="A0A1T2XMK4"/>
<evidence type="ECO:0000256" key="10">
    <source>
        <dbReference type="ARBA" id="ARBA00022840"/>
    </source>
</evidence>
<evidence type="ECO:0000256" key="12">
    <source>
        <dbReference type="ARBA" id="ARBA00023012"/>
    </source>
</evidence>
<dbReference type="InterPro" id="IPR003594">
    <property type="entry name" value="HATPase_dom"/>
</dbReference>
<proteinExistence type="predicted"/>